<protein>
    <submittedName>
        <fullName evidence="3">Uncharacterized protein</fullName>
    </submittedName>
</protein>
<keyword evidence="2" id="KW-0472">Membrane</keyword>
<dbReference type="AlphaFoldDB" id="A0A2S9YRR1"/>
<evidence type="ECO:0000256" key="1">
    <source>
        <dbReference type="SAM" id="MobiDB-lite"/>
    </source>
</evidence>
<accession>A0A2S9YRR1</accession>
<keyword evidence="2" id="KW-1133">Transmembrane helix</keyword>
<organism evidence="3 4">
    <name type="scientific">Enhygromyxa salina</name>
    <dbReference type="NCBI Taxonomy" id="215803"/>
    <lineage>
        <taxon>Bacteria</taxon>
        <taxon>Pseudomonadati</taxon>
        <taxon>Myxococcota</taxon>
        <taxon>Polyangia</taxon>
        <taxon>Nannocystales</taxon>
        <taxon>Nannocystaceae</taxon>
        <taxon>Enhygromyxa</taxon>
    </lineage>
</organism>
<name>A0A2S9YRR1_9BACT</name>
<feature type="transmembrane region" description="Helical" evidence="2">
    <location>
        <begin position="51"/>
        <end position="70"/>
    </location>
</feature>
<dbReference type="Proteomes" id="UP000238823">
    <property type="component" value="Unassembled WGS sequence"/>
</dbReference>
<evidence type="ECO:0000313" key="4">
    <source>
        <dbReference type="Proteomes" id="UP000238823"/>
    </source>
</evidence>
<comment type="caution">
    <text evidence="3">The sequence shown here is derived from an EMBL/GenBank/DDBJ whole genome shotgun (WGS) entry which is preliminary data.</text>
</comment>
<keyword evidence="2" id="KW-0812">Transmembrane</keyword>
<evidence type="ECO:0000256" key="2">
    <source>
        <dbReference type="SAM" id="Phobius"/>
    </source>
</evidence>
<proteinExistence type="predicted"/>
<feature type="transmembrane region" description="Helical" evidence="2">
    <location>
        <begin position="20"/>
        <end position="44"/>
    </location>
</feature>
<dbReference type="RefSeq" id="WP_146157625.1">
    <property type="nucleotide sequence ID" value="NZ_PVNL01000049.1"/>
</dbReference>
<evidence type="ECO:0000313" key="3">
    <source>
        <dbReference type="EMBL" id="PRQ07785.1"/>
    </source>
</evidence>
<feature type="region of interest" description="Disordered" evidence="1">
    <location>
        <begin position="92"/>
        <end position="111"/>
    </location>
</feature>
<feature type="compositionally biased region" description="Basic and acidic residues" evidence="1">
    <location>
        <begin position="99"/>
        <end position="111"/>
    </location>
</feature>
<reference evidence="3 4" key="1">
    <citation type="submission" date="2018-03" db="EMBL/GenBank/DDBJ databases">
        <title>Draft Genome Sequences of the Obligatory Marine Myxobacteria Enhygromyxa salina SWB007.</title>
        <authorList>
            <person name="Poehlein A."/>
            <person name="Moghaddam J.A."/>
            <person name="Harms H."/>
            <person name="Alanjari M."/>
            <person name="Koenig G.M."/>
            <person name="Daniel R."/>
            <person name="Schaeberle T.F."/>
        </authorList>
    </citation>
    <scope>NUCLEOTIDE SEQUENCE [LARGE SCALE GENOMIC DNA]</scope>
    <source>
        <strain evidence="3 4">SWB007</strain>
    </source>
</reference>
<sequence>MNVPTRCPHCQADVPEPPSLWLRIGVISGAWVLALLYVFGIALLGPVAIPVLPLFVLAGMAIVTEAYRFADADLACGRCRKLIVIDGELQTAAAAEPSRAPEHAAAHEIAA</sequence>
<dbReference type="EMBL" id="PVNL01000049">
    <property type="protein sequence ID" value="PRQ07785.1"/>
    <property type="molecule type" value="Genomic_DNA"/>
</dbReference>
<gene>
    <name evidence="3" type="ORF">ENSA7_24570</name>
</gene>